<organism evidence="1 2">
    <name type="scientific">Penicillium salamii</name>
    <dbReference type="NCBI Taxonomy" id="1612424"/>
    <lineage>
        <taxon>Eukaryota</taxon>
        <taxon>Fungi</taxon>
        <taxon>Dikarya</taxon>
        <taxon>Ascomycota</taxon>
        <taxon>Pezizomycotina</taxon>
        <taxon>Eurotiomycetes</taxon>
        <taxon>Eurotiomycetidae</taxon>
        <taxon>Eurotiales</taxon>
        <taxon>Aspergillaceae</taxon>
        <taxon>Penicillium</taxon>
    </lineage>
</organism>
<proteinExistence type="predicted"/>
<reference evidence="1" key="1">
    <citation type="submission" date="2021-07" db="EMBL/GenBank/DDBJ databases">
        <authorList>
            <person name="Branca A.L. A."/>
        </authorList>
    </citation>
    <scope>NUCLEOTIDE SEQUENCE</scope>
</reference>
<gene>
    <name evidence="1" type="ORF">PSALAMII_LOCUS4270</name>
</gene>
<dbReference type="OrthoDB" id="3832365at2759"/>
<evidence type="ECO:0000313" key="1">
    <source>
        <dbReference type="EMBL" id="CAG8364896.1"/>
    </source>
</evidence>
<accession>A0A9W4IWL9</accession>
<sequence length="150" mass="16757">MFHNALLVQRSATEHGVYKINQVENPALCGNKSKDRMPFSLTTGIFTVSGSLHTTTLEMEATLAVYKMDMGILYGYANHGIKVDIDLNMVKGRIELRLTGLDELWLHIDTKVLQVAEQGLGEFIEYKKAHLIQELPGIRCAPWVSDGVNL</sequence>
<name>A0A9W4IWL9_9EURO</name>
<dbReference type="EMBL" id="CAJVPA010000155">
    <property type="protein sequence ID" value="CAG8364896.1"/>
    <property type="molecule type" value="Genomic_DNA"/>
</dbReference>
<evidence type="ECO:0000313" key="2">
    <source>
        <dbReference type="Proteomes" id="UP001152646"/>
    </source>
</evidence>
<dbReference type="Proteomes" id="UP001152646">
    <property type="component" value="Unassembled WGS sequence"/>
</dbReference>
<comment type="caution">
    <text evidence="1">The sequence shown here is derived from an EMBL/GenBank/DDBJ whole genome shotgun (WGS) entry which is preliminary data.</text>
</comment>
<dbReference type="AlphaFoldDB" id="A0A9W4IWL9"/>
<protein>
    <submittedName>
        <fullName evidence="1">Uncharacterized protein</fullName>
    </submittedName>
</protein>